<feature type="region of interest" description="Disordered" evidence="1">
    <location>
        <begin position="103"/>
        <end position="132"/>
    </location>
</feature>
<evidence type="ECO:0000313" key="3">
    <source>
        <dbReference type="Proteomes" id="UP000276215"/>
    </source>
</evidence>
<feature type="compositionally biased region" description="Basic residues" evidence="1">
    <location>
        <begin position="119"/>
        <end position="132"/>
    </location>
</feature>
<organism evidence="2 3">
    <name type="scientific">Choiromyces venosus 120613-1</name>
    <dbReference type="NCBI Taxonomy" id="1336337"/>
    <lineage>
        <taxon>Eukaryota</taxon>
        <taxon>Fungi</taxon>
        <taxon>Dikarya</taxon>
        <taxon>Ascomycota</taxon>
        <taxon>Pezizomycotina</taxon>
        <taxon>Pezizomycetes</taxon>
        <taxon>Pezizales</taxon>
        <taxon>Tuberaceae</taxon>
        <taxon>Choiromyces</taxon>
    </lineage>
</organism>
<proteinExistence type="predicted"/>
<dbReference type="EMBL" id="ML120393">
    <property type="protein sequence ID" value="RPA98686.1"/>
    <property type="molecule type" value="Genomic_DNA"/>
</dbReference>
<accession>A0A3N4JKE8</accession>
<evidence type="ECO:0000313" key="2">
    <source>
        <dbReference type="EMBL" id="RPA98686.1"/>
    </source>
</evidence>
<keyword evidence="3" id="KW-1185">Reference proteome</keyword>
<name>A0A3N4JKE8_9PEZI</name>
<gene>
    <name evidence="2" type="ORF">L873DRAFT_1004914</name>
</gene>
<protein>
    <submittedName>
        <fullName evidence="2">Uncharacterized protein</fullName>
    </submittedName>
</protein>
<sequence>MSPSCSSLTTTYSSMSMFSTPTDPHQHGNTMSAAKFGFELAGSQSSSGFLNTDSEDVQPTSDRSFLIGDCDLSDYLPSQHSPETGPSPMERFLQEPWNKMLSLPENSIPQGLQNQSRAPRTKVKRGGPRPRGRVARRQHYVHVLVERRIKRRGHITRVSSACVLLEGTIERRDRITRASSVHVECESLSEEVLPIELKTTWEDGFMDLWIFLLCFTFF</sequence>
<evidence type="ECO:0000256" key="1">
    <source>
        <dbReference type="SAM" id="MobiDB-lite"/>
    </source>
</evidence>
<dbReference type="Proteomes" id="UP000276215">
    <property type="component" value="Unassembled WGS sequence"/>
</dbReference>
<feature type="region of interest" description="Disordered" evidence="1">
    <location>
        <begin position="44"/>
        <end position="63"/>
    </location>
</feature>
<dbReference type="AlphaFoldDB" id="A0A3N4JKE8"/>
<feature type="compositionally biased region" description="Polar residues" evidence="1">
    <location>
        <begin position="104"/>
        <end position="118"/>
    </location>
</feature>
<reference evidence="2 3" key="1">
    <citation type="journal article" date="2018" name="Nat. Ecol. Evol.">
        <title>Pezizomycetes genomes reveal the molecular basis of ectomycorrhizal truffle lifestyle.</title>
        <authorList>
            <person name="Murat C."/>
            <person name="Payen T."/>
            <person name="Noel B."/>
            <person name="Kuo A."/>
            <person name="Morin E."/>
            <person name="Chen J."/>
            <person name="Kohler A."/>
            <person name="Krizsan K."/>
            <person name="Balestrini R."/>
            <person name="Da Silva C."/>
            <person name="Montanini B."/>
            <person name="Hainaut M."/>
            <person name="Levati E."/>
            <person name="Barry K.W."/>
            <person name="Belfiori B."/>
            <person name="Cichocki N."/>
            <person name="Clum A."/>
            <person name="Dockter R.B."/>
            <person name="Fauchery L."/>
            <person name="Guy J."/>
            <person name="Iotti M."/>
            <person name="Le Tacon F."/>
            <person name="Lindquist E.A."/>
            <person name="Lipzen A."/>
            <person name="Malagnac F."/>
            <person name="Mello A."/>
            <person name="Molinier V."/>
            <person name="Miyauchi S."/>
            <person name="Poulain J."/>
            <person name="Riccioni C."/>
            <person name="Rubini A."/>
            <person name="Sitrit Y."/>
            <person name="Splivallo R."/>
            <person name="Traeger S."/>
            <person name="Wang M."/>
            <person name="Zifcakova L."/>
            <person name="Wipf D."/>
            <person name="Zambonelli A."/>
            <person name="Paolocci F."/>
            <person name="Nowrousian M."/>
            <person name="Ottonello S."/>
            <person name="Baldrian P."/>
            <person name="Spatafora J.W."/>
            <person name="Henrissat B."/>
            <person name="Nagy L.G."/>
            <person name="Aury J.M."/>
            <person name="Wincker P."/>
            <person name="Grigoriev I.V."/>
            <person name="Bonfante P."/>
            <person name="Martin F.M."/>
        </authorList>
    </citation>
    <scope>NUCLEOTIDE SEQUENCE [LARGE SCALE GENOMIC DNA]</scope>
    <source>
        <strain evidence="2 3">120613-1</strain>
    </source>
</reference>